<proteinExistence type="inferred from homology"/>
<dbReference type="GO" id="GO:0051315">
    <property type="term" value="P:attachment of mitotic spindle microtubules to kinetochore"/>
    <property type="evidence" value="ECO:0007669"/>
    <property type="project" value="TreeGrafter"/>
</dbReference>
<comment type="function">
    <text evidence="12">Acts as a component of the essential kinetochore-associated NDC80 complex, which is required for chromosome segregation and spindle checkpoint activity. Required for kinetochore integrity and the organization of stable microtubule binding sites in the outer plate of the kinetochore. The NDC80 complex synergistically enhances the affinity of the SKA1 complex for microtubules and may allow the NDC80 complex to track depolymerizing microtubules.</text>
</comment>
<evidence type="ECO:0000256" key="6">
    <source>
        <dbReference type="ARBA" id="ARBA00022776"/>
    </source>
</evidence>
<evidence type="ECO:0000313" key="19">
    <source>
        <dbReference type="Proteomes" id="UP000694850"/>
    </source>
</evidence>
<evidence type="ECO:0000256" key="10">
    <source>
        <dbReference type="ARBA" id="ARBA00023306"/>
    </source>
</evidence>
<dbReference type="InterPro" id="IPR005549">
    <property type="entry name" value="Kinetochore_Nuf2_N"/>
</dbReference>
<keyword evidence="8 16" id="KW-0175">Coiled coil</keyword>
<accession>A0A8B6ZPU4</accession>
<evidence type="ECO:0000256" key="8">
    <source>
        <dbReference type="ARBA" id="ARBA00023054"/>
    </source>
</evidence>
<dbReference type="OrthoDB" id="8194677at2759"/>
<evidence type="ECO:0000256" key="9">
    <source>
        <dbReference type="ARBA" id="ARBA00023242"/>
    </source>
</evidence>
<dbReference type="GO" id="GO:0007052">
    <property type="term" value="P:mitotic spindle organization"/>
    <property type="evidence" value="ECO:0007669"/>
    <property type="project" value="TreeGrafter"/>
</dbReference>
<keyword evidence="10" id="KW-0131">Cell cycle</keyword>
<dbReference type="GO" id="GO:0045132">
    <property type="term" value="P:meiotic chromosome segregation"/>
    <property type="evidence" value="ECO:0007669"/>
    <property type="project" value="TreeGrafter"/>
</dbReference>
<feature type="coiled-coil region" evidence="16">
    <location>
        <begin position="149"/>
        <end position="344"/>
    </location>
</feature>
<evidence type="ECO:0000256" key="3">
    <source>
        <dbReference type="ARBA" id="ARBA00005498"/>
    </source>
</evidence>
<organism evidence="19 20">
    <name type="scientific">Orycteropus afer afer</name>
    <dbReference type="NCBI Taxonomy" id="1230840"/>
    <lineage>
        <taxon>Eukaryota</taxon>
        <taxon>Metazoa</taxon>
        <taxon>Chordata</taxon>
        <taxon>Craniata</taxon>
        <taxon>Vertebrata</taxon>
        <taxon>Euteleostomi</taxon>
        <taxon>Mammalia</taxon>
        <taxon>Eutheria</taxon>
        <taxon>Afrotheria</taxon>
        <taxon>Tubulidentata</taxon>
        <taxon>Orycteropodidae</taxon>
        <taxon>Orycteropus</taxon>
    </lineage>
</organism>
<evidence type="ECO:0000259" key="18">
    <source>
        <dbReference type="Pfam" id="PF03800"/>
    </source>
</evidence>
<comment type="subcellular location">
    <subcellularLocation>
        <location evidence="2">Chromosome</location>
        <location evidence="2">Centromere</location>
        <location evidence="2">Kinetochore</location>
    </subcellularLocation>
    <subcellularLocation>
        <location evidence="1">Nucleus</location>
    </subcellularLocation>
</comment>
<keyword evidence="11" id="KW-0137">Centromere</keyword>
<dbReference type="GeneID" id="103194410"/>
<keyword evidence="6" id="KW-0498">Mitosis</keyword>
<dbReference type="GO" id="GO:0051383">
    <property type="term" value="P:kinetochore organization"/>
    <property type="evidence" value="ECO:0007669"/>
    <property type="project" value="TreeGrafter"/>
</dbReference>
<reference evidence="20" key="1">
    <citation type="submission" date="2025-08" db="UniProtKB">
        <authorList>
            <consortium name="RefSeq"/>
        </authorList>
    </citation>
    <scope>IDENTIFICATION</scope>
</reference>
<evidence type="ECO:0000256" key="7">
    <source>
        <dbReference type="ARBA" id="ARBA00022838"/>
    </source>
</evidence>
<dbReference type="CTD" id="83540"/>
<sequence>MEALSFPRYNVAEILIHIRNKILTGADAKNLSKNDLYPNPKPEVLHMIYMRALQIVYGIRLEHFYMMPVNSEVMYPHIMEGFLPVSNLFIHLDSFLPICRVNDFEIADILCPKAKRTSRFLSGIINFIHFREACRETYMEFLWQYKSSVDKMQQLNAAHQEALMKLEKLDSVPVEEQEEFKQLSDDIQELQQLLNQEFRQKTIVLQEGNSQKKSDISEKTKRLNELKLSLTSMKEVQENLKAKIVDSPEKLKNFKEKMKDTVQKLKNSRQEVMEKYETYRDSVDCLPSCQLEVQLYQKKIQDLADNREKLTSILKESLNLEDQIESEESELKKLKTEENSFKRLMIVKKEKLATVQFKINKKHEDIKQYKRTVIEDCNKVQEKRGAVYERVITINQEIQKIRFGIQQLKDTTEREKLKSQIEVDFREYQTPHRNAVLNSSTANVQFPRMLEKIQNHYGKNQIKEECKKSPTIKHRSADQSVECQRELQAVTEKRLIFMIFELHWHYLATGICTVVGGIPQPSEGLLFLSVESIPSPRLRGNQDLWCHPSSHTMAEPLRQANDLFRLLRHECKRFRLIFVLDTMFGLAVADLHLLTFCNKKYRLQFIRIPVALEKEGRGENNLRTRRN</sequence>
<keyword evidence="17" id="KW-1133">Transmembrane helix</keyword>
<feature type="domain" description="Kinetochore protein Nuf2 N-terminal" evidence="18">
    <location>
        <begin position="4"/>
        <end position="145"/>
    </location>
</feature>
<keyword evidence="17" id="KW-0472">Membrane</keyword>
<keyword evidence="5" id="KW-0132">Cell division</keyword>
<dbReference type="Pfam" id="PF03800">
    <property type="entry name" value="Nuf2"/>
    <property type="match status" value="1"/>
</dbReference>
<dbReference type="AlphaFoldDB" id="A0A8B6ZPU4"/>
<keyword evidence="4" id="KW-0158">Chromosome</keyword>
<evidence type="ECO:0000256" key="12">
    <source>
        <dbReference type="ARBA" id="ARBA00045419"/>
    </source>
</evidence>
<evidence type="ECO:0000256" key="16">
    <source>
        <dbReference type="SAM" id="Coils"/>
    </source>
</evidence>
<evidence type="ECO:0000256" key="13">
    <source>
        <dbReference type="ARBA" id="ARBA00070506"/>
    </source>
</evidence>
<dbReference type="InterPro" id="IPR038275">
    <property type="entry name" value="Nuf2_N_sf"/>
</dbReference>
<dbReference type="GO" id="GO:0051301">
    <property type="term" value="P:cell division"/>
    <property type="evidence" value="ECO:0007669"/>
    <property type="project" value="UniProtKB-KW"/>
</dbReference>
<dbReference type="FunFam" id="1.10.418.60:FF:000001">
    <property type="entry name" value="NDC80 kinetochore complex component NUF2"/>
    <property type="match status" value="1"/>
</dbReference>
<keyword evidence="9" id="KW-0539">Nucleus</keyword>
<evidence type="ECO:0000256" key="1">
    <source>
        <dbReference type="ARBA" id="ARBA00004123"/>
    </source>
</evidence>
<protein>
    <recommendedName>
        <fullName evidence="15">Kinetochore protein NUF2</fullName>
    </recommendedName>
    <alternativeName>
        <fullName evidence="14">Cell division cycle-associated protein 1</fullName>
    </alternativeName>
    <alternativeName>
        <fullName evidence="13">Kinetochore protein Nuf2</fullName>
    </alternativeName>
</protein>
<evidence type="ECO:0000256" key="2">
    <source>
        <dbReference type="ARBA" id="ARBA00004629"/>
    </source>
</evidence>
<dbReference type="PANTHER" id="PTHR21650">
    <property type="entry name" value="MEMBRALIN/KINETOCHORE PROTEIN NUF2"/>
    <property type="match status" value="1"/>
</dbReference>
<keyword evidence="19" id="KW-1185">Reference proteome</keyword>
<feature type="transmembrane region" description="Helical" evidence="17">
    <location>
        <begin position="576"/>
        <end position="597"/>
    </location>
</feature>
<dbReference type="Gene3D" id="1.10.418.60">
    <property type="entry name" value="Ncd80 complex, Nuf2 subunit"/>
    <property type="match status" value="1"/>
</dbReference>
<keyword evidence="7" id="KW-0995">Kinetochore</keyword>
<dbReference type="GO" id="GO:0044877">
    <property type="term" value="F:protein-containing complex binding"/>
    <property type="evidence" value="ECO:0007669"/>
    <property type="project" value="TreeGrafter"/>
</dbReference>
<evidence type="ECO:0000256" key="17">
    <source>
        <dbReference type="SAM" id="Phobius"/>
    </source>
</evidence>
<dbReference type="PANTHER" id="PTHR21650:SF2">
    <property type="entry name" value="KINETOCHORE PROTEIN NUF2"/>
    <property type="match status" value="1"/>
</dbReference>
<name>A0A8B6ZPU4_ORYAF</name>
<evidence type="ECO:0000256" key="5">
    <source>
        <dbReference type="ARBA" id="ARBA00022618"/>
    </source>
</evidence>
<dbReference type="Proteomes" id="UP000694850">
    <property type="component" value="Unplaced"/>
</dbReference>
<evidence type="ECO:0000256" key="11">
    <source>
        <dbReference type="ARBA" id="ARBA00023328"/>
    </source>
</evidence>
<evidence type="ECO:0000256" key="15">
    <source>
        <dbReference type="ARBA" id="ARBA00093623"/>
    </source>
</evidence>
<comment type="similarity">
    <text evidence="3">Belongs to the NUF2 family.</text>
</comment>
<evidence type="ECO:0000313" key="20">
    <source>
        <dbReference type="RefSeq" id="XP_007935986.1"/>
    </source>
</evidence>
<dbReference type="RefSeq" id="XP_007935986.1">
    <property type="nucleotide sequence ID" value="XM_007937795.2"/>
</dbReference>
<dbReference type="GO" id="GO:0005634">
    <property type="term" value="C:nucleus"/>
    <property type="evidence" value="ECO:0007669"/>
    <property type="project" value="UniProtKB-SubCell"/>
</dbReference>
<dbReference type="GO" id="GO:0031262">
    <property type="term" value="C:Ndc80 complex"/>
    <property type="evidence" value="ECO:0007669"/>
    <property type="project" value="InterPro"/>
</dbReference>
<gene>
    <name evidence="20" type="primary">NUF2</name>
</gene>
<keyword evidence="17" id="KW-0812">Transmembrane</keyword>
<evidence type="ECO:0000256" key="14">
    <source>
        <dbReference type="ARBA" id="ARBA00079771"/>
    </source>
</evidence>
<evidence type="ECO:0000256" key="4">
    <source>
        <dbReference type="ARBA" id="ARBA00022454"/>
    </source>
</evidence>